<dbReference type="PANTHER" id="PTHR31793">
    <property type="entry name" value="4-HYDROXYBENZOYL-COA THIOESTERASE FAMILY MEMBER"/>
    <property type="match status" value="1"/>
</dbReference>
<evidence type="ECO:0000256" key="2">
    <source>
        <dbReference type="ARBA" id="ARBA00022801"/>
    </source>
</evidence>
<dbReference type="SUPFAM" id="SSF54637">
    <property type="entry name" value="Thioesterase/thiol ester dehydrase-isomerase"/>
    <property type="match status" value="1"/>
</dbReference>
<accession>A0ABT2K8Z5</accession>
<proteinExistence type="inferred from homology"/>
<evidence type="ECO:0000313" key="4">
    <source>
        <dbReference type="Proteomes" id="UP001320702"/>
    </source>
</evidence>
<dbReference type="Gene3D" id="3.10.129.10">
    <property type="entry name" value="Hotdog Thioesterase"/>
    <property type="match status" value="1"/>
</dbReference>
<keyword evidence="4" id="KW-1185">Reference proteome</keyword>
<evidence type="ECO:0000313" key="3">
    <source>
        <dbReference type="EMBL" id="MCT4332977.1"/>
    </source>
</evidence>
<dbReference type="InterPro" id="IPR029069">
    <property type="entry name" value="HotDog_dom_sf"/>
</dbReference>
<dbReference type="InterPro" id="IPR050563">
    <property type="entry name" value="4-hydroxybenzoyl-CoA_TE"/>
</dbReference>
<name>A0ABT2K8Z5_9RHOB</name>
<dbReference type="EMBL" id="JANAVZ010000004">
    <property type="protein sequence ID" value="MCT4332977.1"/>
    <property type="molecule type" value="Genomic_DNA"/>
</dbReference>
<dbReference type="PANTHER" id="PTHR31793:SF27">
    <property type="entry name" value="NOVEL THIOESTERASE SUPERFAMILY DOMAIN AND SAPOSIN A-TYPE DOMAIN CONTAINING PROTEIN (0610012H03RIK)"/>
    <property type="match status" value="1"/>
</dbReference>
<comment type="similarity">
    <text evidence="1">Belongs to the 4-hydroxybenzoyl-CoA thioesterase family.</text>
</comment>
<comment type="caution">
    <text evidence="3">The sequence shown here is derived from an EMBL/GenBank/DDBJ whole genome shotgun (WGS) entry which is preliminary data.</text>
</comment>
<reference evidence="3 4" key="1">
    <citation type="submission" date="2022-04" db="EMBL/GenBank/DDBJ databases">
        <title>Paracoccus sp. YLB-12 draft genome sequence.</title>
        <authorList>
            <person name="Yu L."/>
        </authorList>
    </citation>
    <scope>NUCLEOTIDE SEQUENCE [LARGE SCALE GENOMIC DNA]</scope>
    <source>
        <strain evidence="3 4">YLB-12</strain>
    </source>
</reference>
<dbReference type="Proteomes" id="UP001320702">
    <property type="component" value="Unassembled WGS sequence"/>
</dbReference>
<gene>
    <name evidence="3" type="ORF">MU516_08850</name>
</gene>
<protein>
    <submittedName>
        <fullName evidence="3">Acyl-CoA thioesterase</fullName>
    </submittedName>
</protein>
<keyword evidence="2" id="KW-0378">Hydrolase</keyword>
<evidence type="ECO:0000256" key="1">
    <source>
        <dbReference type="ARBA" id="ARBA00005953"/>
    </source>
</evidence>
<sequence length="149" mass="16869">MSPRKTPHSRDAYAIFQPMQTRWNDNDQFGHLYNATYIALFDEAMNMTLMGMGLLDHRGPGPIQVVVENGCTYFREVAHPDRLQIGLRVEALGNSSIRIELGMFREMDQAESARAFFVLVTVDNDTRRPIPTPAPQLDAFRSLQATPQS</sequence>
<dbReference type="CDD" id="cd00586">
    <property type="entry name" value="4HBT"/>
    <property type="match status" value="1"/>
</dbReference>
<organism evidence="3 4">
    <name type="scientific">Paracoccus maritimus</name>
    <dbReference type="NCBI Taxonomy" id="2933292"/>
    <lineage>
        <taxon>Bacteria</taxon>
        <taxon>Pseudomonadati</taxon>
        <taxon>Pseudomonadota</taxon>
        <taxon>Alphaproteobacteria</taxon>
        <taxon>Rhodobacterales</taxon>
        <taxon>Paracoccaceae</taxon>
        <taxon>Paracoccus</taxon>
    </lineage>
</organism>
<dbReference type="Pfam" id="PF13279">
    <property type="entry name" value="4HBT_2"/>
    <property type="match status" value="1"/>
</dbReference>
<dbReference type="RefSeq" id="WP_260276868.1">
    <property type="nucleotide sequence ID" value="NZ_JANAVZ010000004.1"/>
</dbReference>